<evidence type="ECO:0000259" key="6">
    <source>
        <dbReference type="Pfam" id="PF02668"/>
    </source>
</evidence>
<dbReference type="InterPro" id="IPR003819">
    <property type="entry name" value="TauD/TfdA-like"/>
</dbReference>
<dbReference type="GO" id="GO:0005737">
    <property type="term" value="C:cytoplasm"/>
    <property type="evidence" value="ECO:0007669"/>
    <property type="project" value="TreeGrafter"/>
</dbReference>
<dbReference type="PANTHER" id="PTHR30468:SF1">
    <property type="entry name" value="ALPHA-KETOGLUTARATE-DEPENDENT SULFONATE DIOXYGENASE"/>
    <property type="match status" value="1"/>
</dbReference>
<keyword evidence="3 7" id="KW-0223">Dioxygenase</keyword>
<dbReference type="GO" id="GO:0046872">
    <property type="term" value="F:metal ion binding"/>
    <property type="evidence" value="ECO:0007669"/>
    <property type="project" value="UniProtKB-KW"/>
</dbReference>
<evidence type="ECO:0000313" key="8">
    <source>
        <dbReference type="Proteomes" id="UP000018733"/>
    </source>
</evidence>
<evidence type="ECO:0000313" key="7">
    <source>
        <dbReference type="EMBL" id="ETF01559.1"/>
    </source>
</evidence>
<keyword evidence="4" id="KW-0560">Oxidoreductase</keyword>
<dbReference type="EMBL" id="AYXT01000010">
    <property type="protein sequence ID" value="ETF01559.1"/>
    <property type="molecule type" value="Genomic_DNA"/>
</dbReference>
<evidence type="ECO:0000256" key="1">
    <source>
        <dbReference type="ARBA" id="ARBA00005896"/>
    </source>
</evidence>
<dbReference type="HOGENOM" id="CLU_036005_2_1_4"/>
<dbReference type="PANTHER" id="PTHR30468">
    <property type="entry name" value="ALPHA-KETOGLUTARATE-DEPENDENT SULFONATE DIOXYGENASE"/>
    <property type="match status" value="1"/>
</dbReference>
<keyword evidence="8" id="KW-1185">Reference proteome</keyword>
<name>V8QRG0_9BURK</name>
<evidence type="ECO:0000256" key="2">
    <source>
        <dbReference type="ARBA" id="ARBA00022723"/>
    </source>
</evidence>
<organism evidence="7 8">
    <name type="scientific">Advenella kashmirensis W13003</name>
    <dbReference type="NCBI Taxonomy" id="1424334"/>
    <lineage>
        <taxon>Bacteria</taxon>
        <taxon>Pseudomonadati</taxon>
        <taxon>Pseudomonadota</taxon>
        <taxon>Betaproteobacteria</taxon>
        <taxon>Burkholderiales</taxon>
        <taxon>Alcaligenaceae</taxon>
    </lineage>
</organism>
<dbReference type="InterPro" id="IPR042098">
    <property type="entry name" value="TauD-like_sf"/>
</dbReference>
<dbReference type="GO" id="GO:0006790">
    <property type="term" value="P:sulfur compound metabolic process"/>
    <property type="evidence" value="ECO:0007669"/>
    <property type="project" value="TreeGrafter"/>
</dbReference>
<reference evidence="7 8" key="1">
    <citation type="journal article" date="2014" name="Genome Announc.">
        <title>Draft Genome Sequence of Advenella kashmirensis Strain W13003, a Polycyclic Aromatic Hydrocarbon-Degrading Bacterium.</title>
        <authorList>
            <person name="Wang X."/>
            <person name="Jin D."/>
            <person name="Zhou L."/>
            <person name="Wu L."/>
            <person name="An W."/>
            <person name="Zhao L."/>
        </authorList>
    </citation>
    <scope>NUCLEOTIDE SEQUENCE [LARGE SCALE GENOMIC DNA]</scope>
    <source>
        <strain evidence="7 8">W13003</strain>
    </source>
</reference>
<dbReference type="eggNOG" id="COG2175">
    <property type="taxonomic scope" value="Bacteria"/>
</dbReference>
<evidence type="ECO:0000256" key="3">
    <source>
        <dbReference type="ARBA" id="ARBA00022964"/>
    </source>
</evidence>
<dbReference type="Gene3D" id="3.60.130.10">
    <property type="entry name" value="Clavaminate synthase-like"/>
    <property type="match status" value="1"/>
</dbReference>
<sequence>MGAEVSGVDLSEPLSEDQLRIIRDAWTEHQVLVFPKQELGPETLLTFSRNFGELDNFSSQPFNRHPEYDEIFMLSNKPIDGKIPPGSTGGQNWHTDLSYTTRPAKATLVYCVEKPLVGGDTMFANMYDAYDTLSPVLQQFLDNIEAVHDVNLITAKRPPEIVAEFARLNPPVVHPAVRVHPESKRKALYVNPRTRCFVGMTEAESAPLIKYLSDHSISPKFIYRHRWSVGDLVMWDNRCLTHLAVGDFDRSEIRHMLRTSTMGDYFGRYEDENAVAEQKRTAGDKKLAVELSTLHD</sequence>
<comment type="similarity">
    <text evidence="1">Belongs to the TfdA dioxygenase family.</text>
</comment>
<dbReference type="SUPFAM" id="SSF51197">
    <property type="entry name" value="Clavaminate synthase-like"/>
    <property type="match status" value="1"/>
</dbReference>
<dbReference type="STRING" id="1424334.W822_12130"/>
<proteinExistence type="inferred from homology"/>
<feature type="domain" description="TauD/TfdA-like" evidence="6">
    <location>
        <begin position="2"/>
        <end position="259"/>
    </location>
</feature>
<dbReference type="GO" id="GO:0000908">
    <property type="term" value="F:taurine dioxygenase activity"/>
    <property type="evidence" value="ECO:0007669"/>
    <property type="project" value="TreeGrafter"/>
</dbReference>
<dbReference type="InterPro" id="IPR051323">
    <property type="entry name" value="AtsK-like"/>
</dbReference>
<evidence type="ECO:0000256" key="5">
    <source>
        <dbReference type="ARBA" id="ARBA00023004"/>
    </source>
</evidence>
<protein>
    <submittedName>
        <fullName evidence="7">Taurine dioxygenase</fullName>
    </submittedName>
</protein>
<dbReference type="PATRIC" id="fig|1424334.3.peg.2442"/>
<dbReference type="AlphaFoldDB" id="V8QRG0"/>
<evidence type="ECO:0000256" key="4">
    <source>
        <dbReference type="ARBA" id="ARBA00023002"/>
    </source>
</evidence>
<keyword evidence="5" id="KW-0408">Iron</keyword>
<dbReference type="Pfam" id="PF02668">
    <property type="entry name" value="TauD"/>
    <property type="match status" value="1"/>
</dbReference>
<gene>
    <name evidence="7" type="ORF">W822_12130</name>
</gene>
<dbReference type="Proteomes" id="UP000018733">
    <property type="component" value="Unassembled WGS sequence"/>
</dbReference>
<accession>V8QRG0</accession>
<comment type="caution">
    <text evidence="7">The sequence shown here is derived from an EMBL/GenBank/DDBJ whole genome shotgun (WGS) entry which is preliminary data.</text>
</comment>
<keyword evidence="2" id="KW-0479">Metal-binding</keyword>